<dbReference type="eggNOG" id="COG0582">
    <property type="taxonomic scope" value="Bacteria"/>
</dbReference>
<sequence>MIASNDSGNPYEGERRISALADFWLAHRHKQTERGELSLKQWAEDKTKLEVFRKFLRVNYAGVVFIDQLEPSILNRYRDLQWNFVDCGGEFQISKATLKKRLDSVAKWLTWLVDQNILKELPKDLRTYGRVKLDKPKPLFWTVDECKSLATKASKRTRLYIALALNLGYTQKDIGTLEADMIDWDTGIVIRDRHKTGVPSKGKLWHSTLKMLQKHRNSDPKGPLLVGTNGLPLYTEKVNDKGNLIVNDSVRLAFNQLKQTKKAGFKEDPRSFKHLRKSAANEIEKARPELTELFLAHAEAGMKRHYVSQHFEELFAETDKLESLYGF</sequence>
<dbReference type="GO" id="GO:0006310">
    <property type="term" value="P:DNA recombination"/>
    <property type="evidence" value="ECO:0007669"/>
    <property type="project" value="UniProtKB-KW"/>
</dbReference>
<keyword evidence="2" id="KW-0233">DNA recombination</keyword>
<organism evidence="3 4">
    <name type="scientific">Blastopirellula marina DSM 3645</name>
    <dbReference type="NCBI Taxonomy" id="314230"/>
    <lineage>
        <taxon>Bacteria</taxon>
        <taxon>Pseudomonadati</taxon>
        <taxon>Planctomycetota</taxon>
        <taxon>Planctomycetia</taxon>
        <taxon>Pirellulales</taxon>
        <taxon>Pirellulaceae</taxon>
        <taxon>Blastopirellula</taxon>
    </lineage>
</organism>
<dbReference type="Proteomes" id="UP000004358">
    <property type="component" value="Unassembled WGS sequence"/>
</dbReference>
<name>A3ZP02_9BACT</name>
<dbReference type="InterPro" id="IPR013762">
    <property type="entry name" value="Integrase-like_cat_sf"/>
</dbReference>
<proteinExistence type="predicted"/>
<dbReference type="GO" id="GO:0015074">
    <property type="term" value="P:DNA integration"/>
    <property type="evidence" value="ECO:0007669"/>
    <property type="project" value="InterPro"/>
</dbReference>
<comment type="caution">
    <text evidence="3">The sequence shown here is derived from an EMBL/GenBank/DDBJ whole genome shotgun (WGS) entry which is preliminary data.</text>
</comment>
<evidence type="ECO:0000313" key="3">
    <source>
        <dbReference type="EMBL" id="EAQ81750.1"/>
    </source>
</evidence>
<dbReference type="Gene3D" id="1.10.150.130">
    <property type="match status" value="1"/>
</dbReference>
<dbReference type="HOGENOM" id="CLU_849068_0_0_0"/>
<evidence type="ECO:0000256" key="2">
    <source>
        <dbReference type="ARBA" id="ARBA00023172"/>
    </source>
</evidence>
<protein>
    <recommendedName>
        <fullName evidence="5">Tyr recombinase domain-containing protein</fullName>
    </recommendedName>
</protein>
<dbReference type="AlphaFoldDB" id="A3ZP02"/>
<evidence type="ECO:0008006" key="5">
    <source>
        <dbReference type="Google" id="ProtNLM"/>
    </source>
</evidence>
<dbReference type="EMBL" id="AANZ01000004">
    <property type="protein sequence ID" value="EAQ81750.1"/>
    <property type="molecule type" value="Genomic_DNA"/>
</dbReference>
<dbReference type="SUPFAM" id="SSF56349">
    <property type="entry name" value="DNA breaking-rejoining enzymes"/>
    <property type="match status" value="1"/>
</dbReference>
<dbReference type="InterPro" id="IPR010998">
    <property type="entry name" value="Integrase_recombinase_N"/>
</dbReference>
<keyword evidence="1" id="KW-0238">DNA-binding</keyword>
<accession>A3ZP02</accession>
<dbReference type="InterPro" id="IPR011010">
    <property type="entry name" value="DNA_brk_join_enz"/>
</dbReference>
<gene>
    <name evidence="3" type="ORF">DSM3645_29252</name>
</gene>
<dbReference type="Gene3D" id="1.10.443.10">
    <property type="entry name" value="Intergrase catalytic core"/>
    <property type="match status" value="1"/>
</dbReference>
<dbReference type="GO" id="GO:0003677">
    <property type="term" value="F:DNA binding"/>
    <property type="evidence" value="ECO:0007669"/>
    <property type="project" value="UniProtKB-KW"/>
</dbReference>
<evidence type="ECO:0000256" key="1">
    <source>
        <dbReference type="ARBA" id="ARBA00023125"/>
    </source>
</evidence>
<evidence type="ECO:0000313" key="4">
    <source>
        <dbReference type="Proteomes" id="UP000004358"/>
    </source>
</evidence>
<reference evidence="3 4" key="1">
    <citation type="submission" date="2006-02" db="EMBL/GenBank/DDBJ databases">
        <authorList>
            <person name="Amann R."/>
            <person name="Ferriera S."/>
            <person name="Johnson J."/>
            <person name="Kravitz S."/>
            <person name="Halpern A."/>
            <person name="Remington K."/>
            <person name="Beeson K."/>
            <person name="Tran B."/>
            <person name="Rogers Y.-H."/>
            <person name="Friedman R."/>
            <person name="Venter J.C."/>
        </authorList>
    </citation>
    <scope>NUCLEOTIDE SEQUENCE [LARGE SCALE GENOMIC DNA]</scope>
    <source>
        <strain evidence="3 4">DSM 3645</strain>
    </source>
</reference>